<sequence>MLQIKRAGNDLTENLTESSKKNKRICNGREETLDFIIAGDLKLDINSEVPIDNFRDCDKNVWSELSKEVTSKFSRTVVSLAISDGHKVLFACSGIALQRRPLVTCFLTSSILVRTYNDKKTEGYGSLKIEVRRNGKVARGLLGDYDFDQEIALVNIMVFSLGVRPVDLDHQVEFLPSSKVVAVARADSGTLMATTGILTSDSSGSEDGNQQMLSTCKISEAWEGGPLFDSDGNFVGMNLFLDCEGTSFVPRSIIIKRLEIYMPKKKVKTVRHVEIERQVQPWPYCTYPRDRSGELDSLSYPKPSAATGRLKLVNTFEETFGDLYGSGKGVWSQLSKTVSQNLNRVVVSLASFSGEKRFFACTGLFIEWNGCTIILTSASLVRDPNDANKTAENLKIEVLLPSKQRKEGILRHFSLHYNVALVGVKDFRPLRSFRIHEDRFNYITRRDRNVVAEGRCFISGTLMATCGRGTDWSGLLDYRALRYSSCKITKAGIGGPLVDFGGRFIGMNFYDKKIGTPFMFRDCIIRVLAHFEGKRTIDECGRRGIPNRWPVPMPCWRHPNDERKDSLPPGHGEKSGPFGFTYSDGQRVDY</sequence>
<name>A0ACD5Y3D2_AVESA</name>
<evidence type="ECO:0000313" key="2">
    <source>
        <dbReference type="Proteomes" id="UP001732700"/>
    </source>
</evidence>
<dbReference type="Proteomes" id="UP001732700">
    <property type="component" value="Chromosome 5C"/>
</dbReference>
<evidence type="ECO:0000313" key="1">
    <source>
        <dbReference type="EnsemblPlants" id="AVESA.00010b.r2.5CG0880470.1.CDS"/>
    </source>
</evidence>
<protein>
    <submittedName>
        <fullName evidence="1">Uncharacterized protein</fullName>
    </submittedName>
</protein>
<accession>A0ACD5Y3D2</accession>
<organism evidence="1 2">
    <name type="scientific">Avena sativa</name>
    <name type="common">Oat</name>
    <dbReference type="NCBI Taxonomy" id="4498"/>
    <lineage>
        <taxon>Eukaryota</taxon>
        <taxon>Viridiplantae</taxon>
        <taxon>Streptophyta</taxon>
        <taxon>Embryophyta</taxon>
        <taxon>Tracheophyta</taxon>
        <taxon>Spermatophyta</taxon>
        <taxon>Magnoliopsida</taxon>
        <taxon>Liliopsida</taxon>
        <taxon>Poales</taxon>
        <taxon>Poaceae</taxon>
        <taxon>BOP clade</taxon>
        <taxon>Pooideae</taxon>
        <taxon>Poodae</taxon>
        <taxon>Poeae</taxon>
        <taxon>Poeae Chloroplast Group 1 (Aveneae type)</taxon>
        <taxon>Aveninae</taxon>
        <taxon>Avena</taxon>
    </lineage>
</organism>
<reference evidence="1" key="1">
    <citation type="submission" date="2021-05" db="EMBL/GenBank/DDBJ databases">
        <authorList>
            <person name="Scholz U."/>
            <person name="Mascher M."/>
            <person name="Fiebig A."/>
        </authorList>
    </citation>
    <scope>NUCLEOTIDE SEQUENCE [LARGE SCALE GENOMIC DNA]</scope>
</reference>
<keyword evidence="2" id="KW-1185">Reference proteome</keyword>
<proteinExistence type="predicted"/>
<dbReference type="EnsemblPlants" id="AVESA.00010b.r2.5CG0880470.1">
    <property type="protein sequence ID" value="AVESA.00010b.r2.5CG0880470.1.CDS"/>
    <property type="gene ID" value="AVESA.00010b.r2.5CG0880470"/>
</dbReference>
<reference evidence="1" key="2">
    <citation type="submission" date="2025-09" db="UniProtKB">
        <authorList>
            <consortium name="EnsemblPlants"/>
        </authorList>
    </citation>
    <scope>IDENTIFICATION</scope>
</reference>